<keyword evidence="2" id="KW-0812">Transmembrane</keyword>
<accession>A0A919INU3</accession>
<gene>
    <name evidence="3" type="ORF">Acy02nite_32910</name>
</gene>
<protein>
    <submittedName>
        <fullName evidence="3">Uncharacterized protein</fullName>
    </submittedName>
</protein>
<evidence type="ECO:0000313" key="4">
    <source>
        <dbReference type="Proteomes" id="UP000619479"/>
    </source>
</evidence>
<name>A0A919INU3_9ACTN</name>
<dbReference type="RefSeq" id="WP_203741442.1">
    <property type="nucleotide sequence ID" value="NZ_BAAAUC010000116.1"/>
</dbReference>
<evidence type="ECO:0000256" key="1">
    <source>
        <dbReference type="SAM" id="MobiDB-lite"/>
    </source>
</evidence>
<evidence type="ECO:0000256" key="2">
    <source>
        <dbReference type="SAM" id="Phobius"/>
    </source>
</evidence>
<organism evidence="3 4">
    <name type="scientific">Actinoplanes cyaneus</name>
    <dbReference type="NCBI Taxonomy" id="52696"/>
    <lineage>
        <taxon>Bacteria</taxon>
        <taxon>Bacillati</taxon>
        <taxon>Actinomycetota</taxon>
        <taxon>Actinomycetes</taxon>
        <taxon>Micromonosporales</taxon>
        <taxon>Micromonosporaceae</taxon>
        <taxon>Actinoplanes</taxon>
    </lineage>
</organism>
<comment type="caution">
    <text evidence="3">The sequence shown here is derived from an EMBL/GenBank/DDBJ whole genome shotgun (WGS) entry which is preliminary data.</text>
</comment>
<keyword evidence="2" id="KW-1133">Transmembrane helix</keyword>
<proteinExistence type="predicted"/>
<dbReference type="AlphaFoldDB" id="A0A919INU3"/>
<keyword evidence="4" id="KW-1185">Reference proteome</keyword>
<feature type="transmembrane region" description="Helical" evidence="2">
    <location>
        <begin position="53"/>
        <end position="78"/>
    </location>
</feature>
<keyword evidence="2" id="KW-0472">Membrane</keyword>
<feature type="transmembrane region" description="Helical" evidence="2">
    <location>
        <begin position="15"/>
        <end position="41"/>
    </location>
</feature>
<evidence type="ECO:0000313" key="3">
    <source>
        <dbReference type="EMBL" id="GID65410.1"/>
    </source>
</evidence>
<dbReference type="Proteomes" id="UP000619479">
    <property type="component" value="Unassembled WGS sequence"/>
</dbReference>
<feature type="transmembrane region" description="Helical" evidence="2">
    <location>
        <begin position="99"/>
        <end position="118"/>
    </location>
</feature>
<sequence length="204" mass="21335">MSWSFAGSWRRIQRALLVGFAIPVMPGAAVLLAIIGVQPLIDNWTYESVHTLIGSAVAILAAGCVLAAGLAADAWLSAPPERSSRPSPQRFLVHDRRSSLAGAAAAAVVVTLTLPPFYLVSMVVGDWLAHLVAAHAGAGPLPDGILPPGRPTDHLEPPVGHHRGCPAGGHPRPGRRRLRLGGRDLDDLPLNGRLDPRVVTAAAS</sequence>
<reference evidence="3" key="1">
    <citation type="submission" date="2021-01" db="EMBL/GenBank/DDBJ databases">
        <title>Whole genome shotgun sequence of Actinoplanes cyaneus NBRC 14990.</title>
        <authorList>
            <person name="Komaki H."/>
            <person name="Tamura T."/>
        </authorList>
    </citation>
    <scope>NUCLEOTIDE SEQUENCE</scope>
    <source>
        <strain evidence="3">NBRC 14990</strain>
    </source>
</reference>
<feature type="region of interest" description="Disordered" evidence="1">
    <location>
        <begin position="148"/>
        <end position="186"/>
    </location>
</feature>
<dbReference type="EMBL" id="BOMH01000025">
    <property type="protein sequence ID" value="GID65410.1"/>
    <property type="molecule type" value="Genomic_DNA"/>
</dbReference>